<dbReference type="GO" id="GO:0003723">
    <property type="term" value="F:RNA binding"/>
    <property type="evidence" value="ECO:0007669"/>
    <property type="project" value="UniProtKB-UniRule"/>
</dbReference>
<dbReference type="PROSITE" id="PS50102">
    <property type="entry name" value="RRM"/>
    <property type="match status" value="1"/>
</dbReference>
<feature type="compositionally biased region" description="Acidic residues" evidence="3">
    <location>
        <begin position="725"/>
        <end position="761"/>
    </location>
</feature>
<feature type="compositionally biased region" description="Basic and acidic residues" evidence="3">
    <location>
        <begin position="388"/>
        <end position="399"/>
    </location>
</feature>
<dbReference type="Pfam" id="PF00076">
    <property type="entry name" value="RRM_1"/>
    <property type="match status" value="1"/>
</dbReference>
<dbReference type="OrthoDB" id="377209at2759"/>
<dbReference type="PROSITE" id="PS50128">
    <property type="entry name" value="SURP"/>
    <property type="match status" value="1"/>
</dbReference>
<dbReference type="GO" id="GO:0005634">
    <property type="term" value="C:nucleus"/>
    <property type="evidence" value="ECO:0007669"/>
    <property type="project" value="TreeGrafter"/>
</dbReference>
<dbReference type="InterPro" id="IPR035967">
    <property type="entry name" value="SWAP/Surp_sf"/>
</dbReference>
<dbReference type="PANTHER" id="PTHR23140:SF0">
    <property type="entry name" value="U2 SNRNP-ASSOCIATED SURP MOTIF-CONTAINING PROTEIN"/>
    <property type="match status" value="1"/>
</dbReference>
<dbReference type="SUPFAM" id="SSF54928">
    <property type="entry name" value="RNA-binding domain, RBD"/>
    <property type="match status" value="1"/>
</dbReference>
<dbReference type="Gene3D" id="1.10.10.790">
    <property type="entry name" value="Surp module"/>
    <property type="match status" value="1"/>
</dbReference>
<evidence type="ECO:0000259" key="4">
    <source>
        <dbReference type="PROSITE" id="PS50102"/>
    </source>
</evidence>
<evidence type="ECO:0008006" key="9">
    <source>
        <dbReference type="Google" id="ProtNLM"/>
    </source>
</evidence>
<feature type="compositionally biased region" description="Basic and acidic residues" evidence="3">
    <location>
        <begin position="306"/>
        <end position="332"/>
    </location>
</feature>
<dbReference type="InterPro" id="IPR035979">
    <property type="entry name" value="RBD_domain_sf"/>
</dbReference>
<dbReference type="SMART" id="SM00360">
    <property type="entry name" value="RRM"/>
    <property type="match status" value="1"/>
</dbReference>
<dbReference type="GO" id="GO:0006396">
    <property type="term" value="P:RNA processing"/>
    <property type="evidence" value="ECO:0007669"/>
    <property type="project" value="InterPro"/>
</dbReference>
<feature type="domain" description="CID" evidence="6">
    <location>
        <begin position="488"/>
        <end position="633"/>
    </location>
</feature>
<keyword evidence="1 2" id="KW-0694">RNA-binding</keyword>
<dbReference type="EMBL" id="KL198016">
    <property type="protein sequence ID" value="KDQ21589.1"/>
    <property type="molecule type" value="Genomic_DNA"/>
</dbReference>
<feature type="region of interest" description="Disordered" evidence="3">
    <location>
        <begin position="1"/>
        <end position="181"/>
    </location>
</feature>
<dbReference type="Pfam" id="PF01805">
    <property type="entry name" value="Surp"/>
    <property type="match status" value="1"/>
</dbReference>
<evidence type="ECO:0000256" key="1">
    <source>
        <dbReference type="ARBA" id="ARBA00022884"/>
    </source>
</evidence>
<dbReference type="HOGENOM" id="CLU_010743_3_0_1"/>
<sequence>MDKARLAAMFGADDEDETPFQTKPLDDQKLAQYSQGTVRKSRREKDKEAAEMKRRQEEEEAAKVYNEFLDEFDSKGKSGGKGFVRGAEDSGAPPKQYEHSFRGREEASSSKQREDERPPSPEHSKPKPRGKRAMDTFLEELKRDQAERESRLKKYSSSTGNSISALAAYESQRGSKDRGDPATSNIFVSNLPSNITEATLGNFFAKHGPIGSVKIMWPRGDPVGGPGSDINHTRRAKSAGLSGFVSFMKRKDAEVAVREMDGYDWGGYILKVGWSKAVPVGQKALYVRSGSRSRSRSRERHQKRTRDRDYSRSRSRSRSRDRYKSRSRSRERSHYRKSSRSRSRDRGGKRRSSPHRSHKRSRSRSRSPDRDRRRRSRSSQRRKYSRSRSRDPDIDRETERLVRTVANRVKEHGKHFEEMLKHKEKSNPKFQFLFDDTLPAYNLFYSMVDPDFRRKSTLPTFDDEGYNSVYSTDSAEESERDRIRKGTIGKLALRRFEGMLRALSGRRGDMARCMAFSLEHAEAAPQVADIITSSLLVESTAVPRKVARLHLICDILHNSAASVPSAWKFRQEFQSRLPRVFDHLSTIYQSFPGRITAETFKKQILAVVEVWEAWIVFTPDFTNELRARLDGLTGKPAEQETEAIDDKQSNAAPSVAAKFKASSFMPASDPMPATGFIPLAEPKDDVDGMAVDDVDGEPIDGEPTGEGDSLDGDPIDGDPINGDPMDGDSVDGDPIDGEPVDDVDGQSVDMDEDVDGEPVPT</sequence>
<keyword evidence="8" id="KW-1185">Reference proteome</keyword>
<dbReference type="Gene3D" id="3.30.70.330">
    <property type="match status" value="1"/>
</dbReference>
<feature type="domain" description="SURP motif" evidence="5">
    <location>
        <begin position="401"/>
        <end position="444"/>
    </location>
</feature>
<feature type="region of interest" description="Disordered" evidence="3">
    <location>
        <begin position="673"/>
        <end position="761"/>
    </location>
</feature>
<reference evidence="8" key="1">
    <citation type="journal article" date="2014" name="Proc. Natl. Acad. Sci. U.S.A.">
        <title>Extensive sampling of basidiomycete genomes demonstrates inadequacy of the white-rot/brown-rot paradigm for wood decay fungi.</title>
        <authorList>
            <person name="Riley R."/>
            <person name="Salamov A.A."/>
            <person name="Brown D.W."/>
            <person name="Nagy L.G."/>
            <person name="Floudas D."/>
            <person name="Held B.W."/>
            <person name="Levasseur A."/>
            <person name="Lombard V."/>
            <person name="Morin E."/>
            <person name="Otillar R."/>
            <person name="Lindquist E.A."/>
            <person name="Sun H."/>
            <person name="LaButti K.M."/>
            <person name="Schmutz J."/>
            <person name="Jabbour D."/>
            <person name="Luo H."/>
            <person name="Baker S.E."/>
            <person name="Pisabarro A.G."/>
            <person name="Walton J.D."/>
            <person name="Blanchette R.A."/>
            <person name="Henrissat B."/>
            <person name="Martin F."/>
            <person name="Cullen D."/>
            <person name="Hibbett D.S."/>
            <person name="Grigoriev I.V."/>
        </authorList>
    </citation>
    <scope>NUCLEOTIDE SEQUENCE [LARGE SCALE GENOMIC DNA]</scope>
    <source>
        <strain evidence="8">FD-172 SS1</strain>
    </source>
</reference>
<dbReference type="Gene3D" id="1.25.40.90">
    <property type="match status" value="1"/>
</dbReference>
<dbReference type="Proteomes" id="UP000027195">
    <property type="component" value="Unassembled WGS sequence"/>
</dbReference>
<feature type="compositionally biased region" description="Basic and acidic residues" evidence="3">
    <location>
        <begin position="96"/>
        <end position="125"/>
    </location>
</feature>
<dbReference type="SMART" id="SM00582">
    <property type="entry name" value="RPR"/>
    <property type="match status" value="1"/>
</dbReference>
<dbReference type="InterPro" id="IPR000504">
    <property type="entry name" value="RRM_dom"/>
</dbReference>
<feature type="compositionally biased region" description="Polar residues" evidence="3">
    <location>
        <begin position="155"/>
        <end position="164"/>
    </location>
</feature>
<feature type="compositionally biased region" description="Basic and acidic residues" evidence="3">
    <location>
        <begin position="43"/>
        <end position="57"/>
    </location>
</feature>
<dbReference type="SUPFAM" id="SSF109905">
    <property type="entry name" value="Surp module (SWAP domain)"/>
    <property type="match status" value="1"/>
</dbReference>
<dbReference type="Pfam" id="PF04818">
    <property type="entry name" value="CID"/>
    <property type="match status" value="1"/>
</dbReference>
<name>A0A067N148_BOTB1</name>
<dbReference type="InterPro" id="IPR051485">
    <property type="entry name" value="SR-CTD_assoc_factor"/>
</dbReference>
<feature type="compositionally biased region" description="Acidic residues" evidence="3">
    <location>
        <begin position="690"/>
        <end position="716"/>
    </location>
</feature>
<dbReference type="InterPro" id="IPR000061">
    <property type="entry name" value="Surp"/>
</dbReference>
<protein>
    <recommendedName>
        <fullName evidence="9">U2 snRNP-associated SURP motif-containing protein</fullName>
    </recommendedName>
</protein>
<evidence type="ECO:0000313" key="7">
    <source>
        <dbReference type="EMBL" id="KDQ21589.1"/>
    </source>
</evidence>
<dbReference type="InterPro" id="IPR006569">
    <property type="entry name" value="CID_dom"/>
</dbReference>
<evidence type="ECO:0000256" key="3">
    <source>
        <dbReference type="SAM" id="MobiDB-lite"/>
    </source>
</evidence>
<organism evidence="7 8">
    <name type="scientific">Botryobasidium botryosum (strain FD-172 SS1)</name>
    <dbReference type="NCBI Taxonomy" id="930990"/>
    <lineage>
        <taxon>Eukaryota</taxon>
        <taxon>Fungi</taxon>
        <taxon>Dikarya</taxon>
        <taxon>Basidiomycota</taxon>
        <taxon>Agaricomycotina</taxon>
        <taxon>Agaricomycetes</taxon>
        <taxon>Cantharellales</taxon>
        <taxon>Botryobasidiaceae</taxon>
        <taxon>Botryobasidium</taxon>
    </lineage>
</organism>
<dbReference type="PANTHER" id="PTHR23140">
    <property type="entry name" value="RNA PROCESSING PROTEIN LD23810P"/>
    <property type="match status" value="1"/>
</dbReference>
<dbReference type="InParanoid" id="A0A067N148"/>
<gene>
    <name evidence="7" type="ORF">BOTBODRAFT_123385</name>
</gene>
<accession>A0A067N148</accession>
<feature type="domain" description="RRM" evidence="4">
    <location>
        <begin position="184"/>
        <end position="277"/>
    </location>
</feature>
<evidence type="ECO:0000259" key="6">
    <source>
        <dbReference type="PROSITE" id="PS51391"/>
    </source>
</evidence>
<evidence type="ECO:0000259" key="5">
    <source>
        <dbReference type="PROSITE" id="PS50128"/>
    </source>
</evidence>
<dbReference type="InterPro" id="IPR012677">
    <property type="entry name" value="Nucleotide-bd_a/b_plait_sf"/>
</dbReference>
<evidence type="ECO:0000313" key="8">
    <source>
        <dbReference type="Proteomes" id="UP000027195"/>
    </source>
</evidence>
<feature type="compositionally biased region" description="Basic residues" evidence="3">
    <location>
        <begin position="291"/>
        <end position="305"/>
    </location>
</feature>
<dbReference type="PROSITE" id="PS51391">
    <property type="entry name" value="CID"/>
    <property type="match status" value="1"/>
</dbReference>
<dbReference type="AlphaFoldDB" id="A0A067N148"/>
<feature type="compositionally biased region" description="Basic and acidic residues" evidence="3">
    <location>
        <begin position="139"/>
        <end position="152"/>
    </location>
</feature>
<dbReference type="STRING" id="930990.A0A067N148"/>
<feature type="compositionally biased region" description="Basic residues" evidence="3">
    <location>
        <begin position="372"/>
        <end position="387"/>
    </location>
</feature>
<dbReference type="SMART" id="SM00648">
    <property type="entry name" value="SWAP"/>
    <property type="match status" value="1"/>
</dbReference>
<evidence type="ECO:0000256" key="2">
    <source>
        <dbReference type="PROSITE-ProRule" id="PRU00176"/>
    </source>
</evidence>
<feature type="compositionally biased region" description="Basic residues" evidence="3">
    <location>
        <begin position="333"/>
        <end position="365"/>
    </location>
</feature>
<dbReference type="InterPro" id="IPR008942">
    <property type="entry name" value="ENTH_VHS"/>
</dbReference>
<proteinExistence type="predicted"/>
<feature type="region of interest" description="Disordered" evidence="3">
    <location>
        <begin position="287"/>
        <end position="399"/>
    </location>
</feature>